<dbReference type="Pfam" id="PF03485">
    <property type="entry name" value="Arg_tRNA_synt_N"/>
    <property type="match status" value="1"/>
</dbReference>
<dbReference type="Gene3D" id="1.10.730.10">
    <property type="entry name" value="Isoleucyl-tRNA Synthetase, Domain 1"/>
    <property type="match status" value="1"/>
</dbReference>
<dbReference type="SUPFAM" id="SSF55190">
    <property type="entry name" value="Arginyl-tRNA synthetase (ArgRS), N-terminal 'additional' domain"/>
    <property type="match status" value="1"/>
</dbReference>
<evidence type="ECO:0000256" key="8">
    <source>
        <dbReference type="ARBA" id="ARBA00022917"/>
    </source>
</evidence>
<dbReference type="CDD" id="cd00671">
    <property type="entry name" value="ArgRS_core"/>
    <property type="match status" value="1"/>
</dbReference>
<dbReference type="HAMAP" id="MF_00123">
    <property type="entry name" value="Arg_tRNA_synth"/>
    <property type="match status" value="1"/>
</dbReference>
<evidence type="ECO:0000256" key="3">
    <source>
        <dbReference type="ARBA" id="ARBA00011245"/>
    </source>
</evidence>
<evidence type="ECO:0000256" key="2">
    <source>
        <dbReference type="ARBA" id="ARBA00005594"/>
    </source>
</evidence>
<feature type="domain" description="DALR anticodon binding" evidence="13">
    <location>
        <begin position="440"/>
        <end position="561"/>
    </location>
</feature>
<evidence type="ECO:0000256" key="6">
    <source>
        <dbReference type="ARBA" id="ARBA00022741"/>
    </source>
</evidence>
<dbReference type="PROSITE" id="PS00178">
    <property type="entry name" value="AA_TRNA_LIGASE_I"/>
    <property type="match status" value="1"/>
</dbReference>
<dbReference type="PANTHER" id="PTHR11956:SF5">
    <property type="entry name" value="ARGININE--TRNA LIGASE, CYTOPLASMIC"/>
    <property type="match status" value="1"/>
</dbReference>
<dbReference type="GO" id="GO:0006420">
    <property type="term" value="P:arginyl-tRNA aminoacylation"/>
    <property type="evidence" value="ECO:0007669"/>
    <property type="project" value="UniProtKB-UniRule"/>
</dbReference>
<evidence type="ECO:0000256" key="12">
    <source>
        <dbReference type="RuleBase" id="RU363038"/>
    </source>
</evidence>
<feature type="short sequence motif" description="'HIGH' region" evidence="11">
    <location>
        <begin position="128"/>
        <end position="138"/>
    </location>
</feature>
<dbReference type="FunFam" id="3.30.1360.70:FF:000003">
    <property type="entry name" value="Arginine--tRNA ligase"/>
    <property type="match status" value="1"/>
</dbReference>
<comment type="subcellular location">
    <subcellularLocation>
        <location evidence="1 11">Cytoplasm</location>
    </subcellularLocation>
</comment>
<evidence type="ECO:0000256" key="10">
    <source>
        <dbReference type="ARBA" id="ARBA00049339"/>
    </source>
</evidence>
<accession>A0A4R2KSK2</accession>
<dbReference type="InterPro" id="IPR008909">
    <property type="entry name" value="DALR_anticod-bd"/>
</dbReference>
<dbReference type="InterPro" id="IPR005148">
    <property type="entry name" value="Arg-tRNA-synth_N"/>
</dbReference>
<comment type="caution">
    <text evidence="15">The sequence shown here is derived from an EMBL/GenBank/DDBJ whole genome shotgun (WGS) entry which is preliminary data.</text>
</comment>
<dbReference type="CDD" id="cd07956">
    <property type="entry name" value="Anticodon_Ia_Arg"/>
    <property type="match status" value="1"/>
</dbReference>
<comment type="catalytic activity">
    <reaction evidence="10 11">
        <text>tRNA(Arg) + L-arginine + ATP = L-arginyl-tRNA(Arg) + AMP + diphosphate</text>
        <dbReference type="Rhea" id="RHEA:20301"/>
        <dbReference type="Rhea" id="RHEA-COMP:9658"/>
        <dbReference type="Rhea" id="RHEA-COMP:9673"/>
        <dbReference type="ChEBI" id="CHEBI:30616"/>
        <dbReference type="ChEBI" id="CHEBI:32682"/>
        <dbReference type="ChEBI" id="CHEBI:33019"/>
        <dbReference type="ChEBI" id="CHEBI:78442"/>
        <dbReference type="ChEBI" id="CHEBI:78513"/>
        <dbReference type="ChEBI" id="CHEBI:456215"/>
        <dbReference type="EC" id="6.1.1.19"/>
    </reaction>
</comment>
<dbReference type="GO" id="GO:0005737">
    <property type="term" value="C:cytoplasm"/>
    <property type="evidence" value="ECO:0007669"/>
    <property type="project" value="UniProtKB-SubCell"/>
</dbReference>
<keyword evidence="6 11" id="KW-0547">Nucleotide-binding</keyword>
<name>A0A4R2KSK2_9GAMM</name>
<feature type="domain" description="Arginyl tRNA synthetase N-terminal" evidence="14">
    <location>
        <begin position="3"/>
        <end position="91"/>
    </location>
</feature>
<dbReference type="OrthoDB" id="9803211at2"/>
<dbReference type="SUPFAM" id="SSF52374">
    <property type="entry name" value="Nucleotidylyl transferase"/>
    <property type="match status" value="1"/>
</dbReference>
<protein>
    <recommendedName>
        <fullName evidence="11">Arginine--tRNA ligase</fullName>
        <ecNumber evidence="11">6.1.1.19</ecNumber>
    </recommendedName>
    <alternativeName>
        <fullName evidence="11">Arginyl-tRNA synthetase</fullName>
        <shortName evidence="11">ArgRS</shortName>
    </alternativeName>
</protein>
<dbReference type="GO" id="GO:0005524">
    <property type="term" value="F:ATP binding"/>
    <property type="evidence" value="ECO:0007669"/>
    <property type="project" value="UniProtKB-UniRule"/>
</dbReference>
<evidence type="ECO:0000256" key="5">
    <source>
        <dbReference type="ARBA" id="ARBA00022598"/>
    </source>
</evidence>
<keyword evidence="16" id="KW-1185">Reference proteome</keyword>
<dbReference type="Pfam" id="PF00750">
    <property type="entry name" value="tRNA-synt_1d"/>
    <property type="match status" value="1"/>
</dbReference>
<dbReference type="SMART" id="SM01016">
    <property type="entry name" value="Arg_tRNA_synt_N"/>
    <property type="match status" value="1"/>
</dbReference>
<gene>
    <name evidence="11" type="primary">argS</name>
    <name evidence="15" type="ORF">EV688_104218</name>
</gene>
<dbReference type="EMBL" id="SLWX01000004">
    <property type="protein sequence ID" value="TCO76763.1"/>
    <property type="molecule type" value="Genomic_DNA"/>
</dbReference>
<dbReference type="InterPro" id="IPR001412">
    <property type="entry name" value="aa-tRNA-synth_I_CS"/>
</dbReference>
<dbReference type="NCBIfam" id="TIGR00456">
    <property type="entry name" value="argS"/>
    <property type="match status" value="1"/>
</dbReference>
<evidence type="ECO:0000256" key="9">
    <source>
        <dbReference type="ARBA" id="ARBA00023146"/>
    </source>
</evidence>
<dbReference type="Gene3D" id="3.30.1360.70">
    <property type="entry name" value="Arginyl tRNA synthetase N-terminal domain"/>
    <property type="match status" value="1"/>
</dbReference>
<dbReference type="Proteomes" id="UP000294980">
    <property type="component" value="Unassembled WGS sequence"/>
</dbReference>
<dbReference type="GO" id="GO:0004814">
    <property type="term" value="F:arginine-tRNA ligase activity"/>
    <property type="evidence" value="ECO:0007669"/>
    <property type="project" value="UniProtKB-UniRule"/>
</dbReference>
<keyword evidence="4 11" id="KW-0963">Cytoplasm</keyword>
<keyword evidence="5 11" id="KW-0436">Ligase</keyword>
<dbReference type="InterPro" id="IPR001278">
    <property type="entry name" value="Arg-tRNA-ligase"/>
</dbReference>
<dbReference type="InterPro" id="IPR036695">
    <property type="entry name" value="Arg-tRNA-synth_N_sf"/>
</dbReference>
<sequence>MKEHVSLLIQQGLDRLIQQGQLEAGTSAAVQVERTRDPAHGDLATNVALALAKQAKMPPRQLAELLCEHLPKSELIARTEIAGPGFINFFLSTDSSVAVIGDILSRGARFGESDSGQGRKVQVEFVSANPTGPLHVGHGRGAAIGDSLCRLLAATGWEVSREFYYNDAGQQINNLALSVQARCRGIEPGNEDWPADGYRGDYIAELAKAYLRGDSVSAKDQQVEASGNPDDLDAIRRFAVAYLRHEQDLDLREFAVDFDHYFLESSLYSSGEVEATVDMLVQGGKTYEEDGALWLRTTDFGDDKDRVMRKRDGGYTYFLPDVAYHLNKWRRGFVRVINEQGADHHSTVTRVRAGLQALEQGIPKGWPDYVLHQMVTVMRDGEEVKLSKRAGSYLTLRDLIEEVGRDATRYFLVARAPSSQLTFDIDLALSRSNDNPVYYLQYAHARVCSVHRRLAEQGISWDAASCRSHLARLQSAEEKALLKSLAEYPEVVEKAAQAAEPHAVANYLRDLAGHFHTFYNAHKVLVEDAELRSARVALSESVRQVISNGLNLLGVSAPESM</sequence>
<evidence type="ECO:0000256" key="4">
    <source>
        <dbReference type="ARBA" id="ARBA00022490"/>
    </source>
</evidence>
<dbReference type="InterPro" id="IPR009080">
    <property type="entry name" value="tRNAsynth_Ia_anticodon-bd"/>
</dbReference>
<dbReference type="Pfam" id="PF05746">
    <property type="entry name" value="DALR_1"/>
    <property type="match status" value="1"/>
</dbReference>
<proteinExistence type="inferred from homology"/>
<comment type="subunit">
    <text evidence="3 11">Monomer.</text>
</comment>
<dbReference type="RefSeq" id="WP_117315104.1">
    <property type="nucleotide sequence ID" value="NZ_QQSW01000002.1"/>
</dbReference>
<evidence type="ECO:0000313" key="16">
    <source>
        <dbReference type="Proteomes" id="UP000294980"/>
    </source>
</evidence>
<dbReference type="AlphaFoldDB" id="A0A4R2KSK2"/>
<comment type="similarity">
    <text evidence="2 11 12">Belongs to the class-I aminoacyl-tRNA synthetase family.</text>
</comment>
<evidence type="ECO:0000256" key="7">
    <source>
        <dbReference type="ARBA" id="ARBA00022840"/>
    </source>
</evidence>
<organism evidence="15 16">
    <name type="scientific">Chromatocurvus halotolerans</name>
    <dbReference type="NCBI Taxonomy" id="1132028"/>
    <lineage>
        <taxon>Bacteria</taxon>
        <taxon>Pseudomonadati</taxon>
        <taxon>Pseudomonadota</taxon>
        <taxon>Gammaproteobacteria</taxon>
        <taxon>Cellvibrionales</taxon>
        <taxon>Halieaceae</taxon>
        <taxon>Chromatocurvus</taxon>
    </lineage>
</organism>
<reference evidence="15 16" key="1">
    <citation type="submission" date="2019-03" db="EMBL/GenBank/DDBJ databases">
        <title>Genomic Encyclopedia of Type Strains, Phase IV (KMG-IV): sequencing the most valuable type-strain genomes for metagenomic binning, comparative biology and taxonomic classification.</title>
        <authorList>
            <person name="Goeker M."/>
        </authorList>
    </citation>
    <scope>NUCLEOTIDE SEQUENCE [LARGE SCALE GENOMIC DNA]</scope>
    <source>
        <strain evidence="15 16">DSM 23344</strain>
    </source>
</reference>
<dbReference type="InterPro" id="IPR035684">
    <property type="entry name" value="ArgRS_core"/>
</dbReference>
<keyword evidence="7 11" id="KW-0067">ATP-binding</keyword>
<dbReference type="EC" id="6.1.1.19" evidence="11"/>
<evidence type="ECO:0000259" key="13">
    <source>
        <dbReference type="SMART" id="SM00836"/>
    </source>
</evidence>
<dbReference type="FunFam" id="3.40.50.620:FF:000062">
    <property type="entry name" value="Arginine--tRNA ligase"/>
    <property type="match status" value="1"/>
</dbReference>
<keyword evidence="8 11" id="KW-0648">Protein biosynthesis</keyword>
<dbReference type="InterPro" id="IPR014729">
    <property type="entry name" value="Rossmann-like_a/b/a_fold"/>
</dbReference>
<dbReference type="SMART" id="SM00836">
    <property type="entry name" value="DALR_1"/>
    <property type="match status" value="1"/>
</dbReference>
<dbReference type="SUPFAM" id="SSF47323">
    <property type="entry name" value="Anticodon-binding domain of a subclass of class I aminoacyl-tRNA synthetases"/>
    <property type="match status" value="1"/>
</dbReference>
<dbReference type="Gene3D" id="3.40.50.620">
    <property type="entry name" value="HUPs"/>
    <property type="match status" value="1"/>
</dbReference>
<evidence type="ECO:0000256" key="1">
    <source>
        <dbReference type="ARBA" id="ARBA00004496"/>
    </source>
</evidence>
<keyword evidence="9 11" id="KW-0030">Aminoacyl-tRNA synthetase</keyword>
<evidence type="ECO:0000256" key="11">
    <source>
        <dbReference type="HAMAP-Rule" id="MF_00123"/>
    </source>
</evidence>
<dbReference type="FunFam" id="1.10.730.10:FF:000008">
    <property type="entry name" value="Arginine--tRNA ligase"/>
    <property type="match status" value="1"/>
</dbReference>
<evidence type="ECO:0000313" key="15">
    <source>
        <dbReference type="EMBL" id="TCO76763.1"/>
    </source>
</evidence>
<dbReference type="PANTHER" id="PTHR11956">
    <property type="entry name" value="ARGINYL-TRNA SYNTHETASE"/>
    <property type="match status" value="1"/>
</dbReference>
<evidence type="ECO:0000259" key="14">
    <source>
        <dbReference type="SMART" id="SM01016"/>
    </source>
</evidence>
<dbReference type="PRINTS" id="PR01038">
    <property type="entry name" value="TRNASYNTHARG"/>
</dbReference>